<organism evidence="1 2">
    <name type="scientific">Trichinella murrelli</name>
    <dbReference type="NCBI Taxonomy" id="144512"/>
    <lineage>
        <taxon>Eukaryota</taxon>
        <taxon>Metazoa</taxon>
        <taxon>Ecdysozoa</taxon>
        <taxon>Nematoda</taxon>
        <taxon>Enoplea</taxon>
        <taxon>Dorylaimia</taxon>
        <taxon>Trichinellida</taxon>
        <taxon>Trichinellidae</taxon>
        <taxon>Trichinella</taxon>
    </lineage>
</organism>
<name>A0A0V0RYD8_9BILA</name>
<evidence type="ECO:0000313" key="1">
    <source>
        <dbReference type="EMBL" id="KRX19226.1"/>
    </source>
</evidence>
<reference evidence="1 2" key="1">
    <citation type="submission" date="2015-01" db="EMBL/GenBank/DDBJ databases">
        <title>Evolution of Trichinella species and genotypes.</title>
        <authorList>
            <person name="Korhonen P.K."/>
            <person name="Edoardo P."/>
            <person name="Giuseppe L.R."/>
            <person name="Gasser R.B."/>
        </authorList>
    </citation>
    <scope>NUCLEOTIDE SEQUENCE [LARGE SCALE GENOMIC DNA]</scope>
    <source>
        <strain evidence="1">ISS417</strain>
    </source>
</reference>
<proteinExistence type="predicted"/>
<gene>
    <name evidence="1" type="ORF">T05_4202</name>
</gene>
<protein>
    <submittedName>
        <fullName evidence="1">Uncharacterized protein</fullName>
    </submittedName>
</protein>
<sequence>MRLCSKSDFSTKLNDKLCTVAWGGRPPDSARA</sequence>
<dbReference type="EMBL" id="JYDJ01004941">
    <property type="protein sequence ID" value="KRX19226.1"/>
    <property type="molecule type" value="Genomic_DNA"/>
</dbReference>
<dbReference type="AlphaFoldDB" id="A0A0V0RYD8"/>
<comment type="caution">
    <text evidence="1">The sequence shown here is derived from an EMBL/GenBank/DDBJ whole genome shotgun (WGS) entry which is preliminary data.</text>
</comment>
<accession>A0A0V0RYD8</accession>
<dbReference type="Proteomes" id="UP000055048">
    <property type="component" value="Unassembled WGS sequence"/>
</dbReference>
<keyword evidence="2" id="KW-1185">Reference proteome</keyword>
<evidence type="ECO:0000313" key="2">
    <source>
        <dbReference type="Proteomes" id="UP000055048"/>
    </source>
</evidence>